<dbReference type="InterPro" id="IPR026015">
    <property type="entry name" value="ATP_synth_OSCP/delta_N_sf"/>
</dbReference>
<dbReference type="GO" id="GO:0046933">
    <property type="term" value="F:proton-transporting ATP synthase activity, rotational mechanism"/>
    <property type="evidence" value="ECO:0007669"/>
    <property type="project" value="InterPro"/>
</dbReference>
<keyword evidence="8" id="KW-0934">Plastid</keyword>
<keyword evidence="3" id="KW-0813">Transport</keyword>
<evidence type="ECO:0000256" key="4">
    <source>
        <dbReference type="ARBA" id="ARBA00022781"/>
    </source>
</evidence>
<gene>
    <name evidence="8" type="primary">atpD</name>
    <name evidence="8" type="ORF">TampPt_p070</name>
</gene>
<proteinExistence type="inferred from homology"/>
<dbReference type="InterPro" id="IPR000711">
    <property type="entry name" value="ATPase_OSCP/dsu"/>
</dbReference>
<geneLocation type="plastid" evidence="8"/>
<evidence type="ECO:0000313" key="8">
    <source>
        <dbReference type="EMBL" id="AKP94640.1"/>
    </source>
</evidence>
<reference evidence="8" key="1">
    <citation type="journal article" date="2015" name="PLoS ONE">
        <title>The Plastid Genome of the Cryptomonad Teleaulax amphioxeia.</title>
        <authorList>
            <person name="Kim J.I."/>
            <person name="Yoon H.S."/>
            <person name="Yi G."/>
            <person name="Kim H.S."/>
            <person name="Yih W."/>
            <person name="Shin W."/>
        </authorList>
    </citation>
    <scope>NUCLEOTIDE SEQUENCE</scope>
    <source>
        <strain evidence="8">HACCP-CR01</strain>
    </source>
</reference>
<comment type="similarity">
    <text evidence="2">Belongs to the ATPase delta chain family.</text>
</comment>
<dbReference type="Gene3D" id="1.10.520.20">
    <property type="entry name" value="N-terminal domain of the delta subunit of the F1F0-ATP synthase"/>
    <property type="match status" value="1"/>
</dbReference>
<keyword evidence="7" id="KW-0066">ATP synthesis</keyword>
<comment type="subcellular location">
    <subcellularLocation>
        <location evidence="1">Membrane</location>
    </subcellularLocation>
</comment>
<dbReference type="RefSeq" id="YP_009159222.1">
    <property type="nucleotide sequence ID" value="NC_027589.1"/>
</dbReference>
<dbReference type="EMBL" id="KP899713">
    <property type="protein sequence ID" value="AKP94640.1"/>
    <property type="molecule type" value="Genomic_DNA"/>
</dbReference>
<dbReference type="PRINTS" id="PR00125">
    <property type="entry name" value="ATPASEDELTA"/>
</dbReference>
<name>A0A0H4SQI6_9CRYP</name>
<dbReference type="Pfam" id="PF00213">
    <property type="entry name" value="OSCP"/>
    <property type="match status" value="1"/>
</dbReference>
<accession>A0A0H4SQI6</accession>
<organism evidence="8">
    <name type="scientific">Teleaulax amphioxeia</name>
    <dbReference type="NCBI Taxonomy" id="77931"/>
    <lineage>
        <taxon>Eukaryota</taxon>
        <taxon>Cryptophyceae</taxon>
        <taxon>Pyrenomonadales</taxon>
        <taxon>Geminigeraceae</taxon>
        <taxon>Teleaulax</taxon>
    </lineage>
</organism>
<keyword evidence="6" id="KW-0472">Membrane</keyword>
<evidence type="ECO:0000256" key="6">
    <source>
        <dbReference type="ARBA" id="ARBA00023136"/>
    </source>
</evidence>
<dbReference type="AlphaFoldDB" id="A0A0H4SQI6"/>
<sequence>MAQNLKVSQPYANAFIQMVSGKDSLDKVISDLTYIEAALKSPDLVQAFSNPLLSLDAKKGMVKAVFKGKIDAKTVNFLLVLCDRGRIDCLEGVTSLALEMAYKQASVEVAHVISSSEMSESQQEALVSKLKAMTGVKQVKLDIKVDKALIGGFTVQIGSQVVDTSIQGQLKKLASHLGASSPL</sequence>
<dbReference type="PANTHER" id="PTHR11910">
    <property type="entry name" value="ATP SYNTHASE DELTA CHAIN"/>
    <property type="match status" value="1"/>
</dbReference>
<evidence type="ECO:0000256" key="2">
    <source>
        <dbReference type="ARBA" id="ARBA00007046"/>
    </source>
</evidence>
<dbReference type="NCBIfam" id="TIGR01145">
    <property type="entry name" value="ATP_synt_delta"/>
    <property type="match status" value="1"/>
</dbReference>
<dbReference type="GeneID" id="25077771"/>
<keyword evidence="4" id="KW-0375">Hydrogen ion transport</keyword>
<dbReference type="SUPFAM" id="SSF47928">
    <property type="entry name" value="N-terminal domain of the delta subunit of the F1F0-ATP synthase"/>
    <property type="match status" value="1"/>
</dbReference>
<evidence type="ECO:0000256" key="3">
    <source>
        <dbReference type="ARBA" id="ARBA00022448"/>
    </source>
</evidence>
<protein>
    <submittedName>
        <fullName evidence="8">ATP synthase CF1 delta subunit</fullName>
    </submittedName>
</protein>
<keyword evidence="5" id="KW-0406">Ion transport</keyword>
<evidence type="ECO:0000256" key="5">
    <source>
        <dbReference type="ARBA" id="ARBA00023065"/>
    </source>
</evidence>
<evidence type="ECO:0000256" key="7">
    <source>
        <dbReference type="ARBA" id="ARBA00023310"/>
    </source>
</evidence>
<dbReference type="PROSITE" id="PS00389">
    <property type="entry name" value="ATPASE_DELTA"/>
    <property type="match status" value="1"/>
</dbReference>
<dbReference type="InterPro" id="IPR020781">
    <property type="entry name" value="ATPase_OSCP/d_CS"/>
</dbReference>
<dbReference type="GO" id="GO:0016020">
    <property type="term" value="C:membrane"/>
    <property type="evidence" value="ECO:0007669"/>
    <property type="project" value="UniProtKB-SubCell"/>
</dbReference>
<evidence type="ECO:0000256" key="1">
    <source>
        <dbReference type="ARBA" id="ARBA00004370"/>
    </source>
</evidence>
<dbReference type="HAMAP" id="MF_01416">
    <property type="entry name" value="ATP_synth_delta_bact"/>
    <property type="match status" value="1"/>
</dbReference>